<dbReference type="Pfam" id="PF01825">
    <property type="entry name" value="GPS"/>
    <property type="match status" value="1"/>
</dbReference>
<feature type="transmembrane region" description="Helical" evidence="12">
    <location>
        <begin position="432"/>
        <end position="449"/>
    </location>
</feature>
<keyword evidence="3 12" id="KW-0812">Transmembrane</keyword>
<keyword evidence="7 12" id="KW-0472">Membrane</keyword>
<feature type="domain" description="G-protein coupled receptors family 2 profile 2" evidence="15">
    <location>
        <begin position="227"/>
        <end position="483"/>
    </location>
</feature>
<dbReference type="GO" id="GO:0007166">
    <property type="term" value="P:cell surface receptor signaling pathway"/>
    <property type="evidence" value="ECO:0007669"/>
    <property type="project" value="InterPro"/>
</dbReference>
<dbReference type="GO" id="GO:0004930">
    <property type="term" value="F:G protein-coupled receptor activity"/>
    <property type="evidence" value="ECO:0007669"/>
    <property type="project" value="UniProtKB-KW"/>
</dbReference>
<evidence type="ECO:0000256" key="9">
    <source>
        <dbReference type="ARBA" id="ARBA00023170"/>
    </source>
</evidence>
<dbReference type="PANTHER" id="PTHR12011:SF285">
    <property type="entry name" value="ADHESION G PROTEIN-COUPLED RECEPTOR G3"/>
    <property type="match status" value="1"/>
</dbReference>
<organism evidence="16 17">
    <name type="scientific">Cyprinus carpio</name>
    <name type="common">Common carp</name>
    <dbReference type="NCBI Taxonomy" id="7962"/>
    <lineage>
        <taxon>Eukaryota</taxon>
        <taxon>Metazoa</taxon>
        <taxon>Chordata</taxon>
        <taxon>Craniata</taxon>
        <taxon>Vertebrata</taxon>
        <taxon>Euteleostomi</taxon>
        <taxon>Actinopterygii</taxon>
        <taxon>Neopterygii</taxon>
        <taxon>Teleostei</taxon>
        <taxon>Ostariophysi</taxon>
        <taxon>Cypriniformes</taxon>
        <taxon>Cyprinidae</taxon>
        <taxon>Cyprininae</taxon>
        <taxon>Cyprinus</taxon>
    </lineage>
</organism>
<evidence type="ECO:0000256" key="11">
    <source>
        <dbReference type="ARBA" id="ARBA00023224"/>
    </source>
</evidence>
<dbReference type="AlphaFoldDB" id="A0A8C1RAX5"/>
<evidence type="ECO:0000256" key="5">
    <source>
        <dbReference type="ARBA" id="ARBA00022989"/>
    </source>
</evidence>
<dbReference type="InterPro" id="IPR000203">
    <property type="entry name" value="GPS"/>
</dbReference>
<keyword evidence="2" id="KW-1003">Cell membrane</keyword>
<keyword evidence="6" id="KW-0297">G-protein coupled receptor</keyword>
<evidence type="ECO:0000256" key="12">
    <source>
        <dbReference type="SAM" id="Phobius"/>
    </source>
</evidence>
<sequence>MRGLYYFVFWIFPILPSTIQNETRVPCFMVPQKCTDQANVPSCIEDGMRTCLSKSPRMRDPNFFSRPISSEEIVDTQRGYKIHVSEEALQRSSNRRGKTYKEVDLIVSILNEAFFRVSSSSDTKEGNDSHESNPVLHGQSVLGVWLGVKEIRNLSQPVQLRFINTNQSENGICVYWHIDKNGKGNWSPDGCKTTMDSGEFVCSCNHLSFFAVLINPEIPEESHIVPLNYISYIGSALTIAFTALMIIMFLCLRKKQCDHSAIIHMQLSGSLFLLHTSFLCSVGFSGQSDIDSVCQALGLLLHWCLLATFTWTAIEGFHLYLLLVRVFNIYIKRYLLKLSLVGWGVPTITVMICGVTKVYGKCTFYTDKKGSTVTPLCWINTQIVSYITVNGYLGLVMLFNMVMLGVVLVKIHKLRSQTLQIKDHRRRAWKEWVSILGLSCILGVPWILAFSTHGPLSLPSLYVFTILNSFQGVFIFVWFLTLTCQARKEEHSSSKGTIQVSLNSNEYVNTR</sequence>
<dbReference type="FunFam" id="1.20.1070.10:FF:000222">
    <property type="entry name" value="Adhesion G protein-coupled receptor G3"/>
    <property type="match status" value="1"/>
</dbReference>
<keyword evidence="10" id="KW-0325">Glycoprotein</keyword>
<evidence type="ECO:0000256" key="8">
    <source>
        <dbReference type="ARBA" id="ARBA00023157"/>
    </source>
</evidence>
<keyword evidence="4 13" id="KW-0732">Signal</keyword>
<dbReference type="InterPro" id="IPR017981">
    <property type="entry name" value="GPCR_2-like_7TM"/>
</dbReference>
<keyword evidence="5 12" id="KW-1133">Transmembrane helix</keyword>
<keyword evidence="8" id="KW-1015">Disulfide bond</keyword>
<dbReference type="PRINTS" id="PR01422">
    <property type="entry name" value="GPR56ORPHANR"/>
</dbReference>
<feature type="transmembrane region" description="Helical" evidence="12">
    <location>
        <begin position="461"/>
        <end position="482"/>
    </location>
</feature>
<feature type="transmembrane region" description="Helical" evidence="12">
    <location>
        <begin position="296"/>
        <end position="323"/>
    </location>
</feature>
<comment type="subcellular location">
    <subcellularLocation>
        <location evidence="1">Cell membrane</location>
        <topology evidence="1">Multi-pass membrane protein</topology>
    </subcellularLocation>
</comment>
<evidence type="ECO:0000259" key="14">
    <source>
        <dbReference type="PROSITE" id="PS50221"/>
    </source>
</evidence>
<dbReference type="PRINTS" id="PR00249">
    <property type="entry name" value="GPCRSECRETIN"/>
</dbReference>
<dbReference type="Ensembl" id="ENSCCRT00010111035.1">
    <property type="protein sequence ID" value="ENSCCRP00010100071.1"/>
    <property type="gene ID" value="ENSCCRG00010043924.1"/>
</dbReference>
<dbReference type="Gene3D" id="2.60.220.50">
    <property type="match status" value="1"/>
</dbReference>
<dbReference type="InterPro" id="IPR057244">
    <property type="entry name" value="GAIN_B"/>
</dbReference>
<feature type="transmembrane region" description="Helical" evidence="12">
    <location>
        <begin position="392"/>
        <end position="411"/>
    </location>
</feature>
<feature type="transmembrane region" description="Helical" evidence="12">
    <location>
        <begin position="335"/>
        <end position="359"/>
    </location>
</feature>
<dbReference type="InterPro" id="IPR000832">
    <property type="entry name" value="GPCR_2_secretin-like"/>
</dbReference>
<dbReference type="PROSITE" id="PS50261">
    <property type="entry name" value="G_PROTEIN_RECEP_F2_4"/>
    <property type="match status" value="1"/>
</dbReference>
<proteinExistence type="predicted"/>
<reference evidence="16" key="1">
    <citation type="submission" date="2025-08" db="UniProtKB">
        <authorList>
            <consortium name="Ensembl"/>
        </authorList>
    </citation>
    <scope>IDENTIFICATION</scope>
</reference>
<keyword evidence="17" id="KW-1185">Reference proteome</keyword>
<evidence type="ECO:0000256" key="6">
    <source>
        <dbReference type="ARBA" id="ARBA00023040"/>
    </source>
</evidence>
<dbReference type="SMART" id="SM00303">
    <property type="entry name" value="GPS"/>
    <property type="match status" value="1"/>
</dbReference>
<dbReference type="InterPro" id="IPR046338">
    <property type="entry name" value="GAIN_dom_sf"/>
</dbReference>
<evidence type="ECO:0000256" key="7">
    <source>
        <dbReference type="ARBA" id="ARBA00023136"/>
    </source>
</evidence>
<evidence type="ECO:0000256" key="3">
    <source>
        <dbReference type="ARBA" id="ARBA00022692"/>
    </source>
</evidence>
<feature type="chain" id="PRO_5034974708" evidence="13">
    <location>
        <begin position="21"/>
        <end position="511"/>
    </location>
</feature>
<dbReference type="Pfam" id="PF00002">
    <property type="entry name" value="7tm_2"/>
    <property type="match status" value="1"/>
</dbReference>
<evidence type="ECO:0000259" key="15">
    <source>
        <dbReference type="PROSITE" id="PS50261"/>
    </source>
</evidence>
<name>A0A8C1RAX5_CYPCA</name>
<feature type="signal peptide" evidence="13">
    <location>
        <begin position="1"/>
        <end position="20"/>
    </location>
</feature>
<keyword evidence="11" id="KW-0807">Transducer</keyword>
<reference evidence="16" key="2">
    <citation type="submission" date="2025-09" db="UniProtKB">
        <authorList>
            <consortium name="Ensembl"/>
        </authorList>
    </citation>
    <scope>IDENTIFICATION</scope>
</reference>
<protein>
    <submittedName>
        <fullName evidence="16">Adhesion G protein-coupled receptor G3</fullName>
    </submittedName>
</protein>
<feature type="transmembrane region" description="Helical" evidence="12">
    <location>
        <begin position="229"/>
        <end position="250"/>
    </location>
</feature>
<evidence type="ECO:0000256" key="2">
    <source>
        <dbReference type="ARBA" id="ARBA00022475"/>
    </source>
</evidence>
<feature type="domain" description="GAIN-B" evidence="14">
    <location>
        <begin position="57"/>
        <end position="220"/>
    </location>
</feature>
<evidence type="ECO:0000256" key="4">
    <source>
        <dbReference type="ARBA" id="ARBA00022729"/>
    </source>
</evidence>
<dbReference type="Proteomes" id="UP000694427">
    <property type="component" value="Unplaced"/>
</dbReference>
<dbReference type="InterPro" id="IPR003910">
    <property type="entry name" value="GPR1/GPR3/GPR5"/>
</dbReference>
<evidence type="ECO:0000256" key="13">
    <source>
        <dbReference type="SAM" id="SignalP"/>
    </source>
</evidence>
<evidence type="ECO:0000256" key="1">
    <source>
        <dbReference type="ARBA" id="ARBA00004651"/>
    </source>
</evidence>
<dbReference type="GO" id="GO:0007189">
    <property type="term" value="P:adenylate cyclase-activating G protein-coupled receptor signaling pathway"/>
    <property type="evidence" value="ECO:0007669"/>
    <property type="project" value="TreeGrafter"/>
</dbReference>
<dbReference type="Gene3D" id="1.20.1070.10">
    <property type="entry name" value="Rhodopsin 7-helix transmembrane proteins"/>
    <property type="match status" value="1"/>
</dbReference>
<evidence type="ECO:0000313" key="17">
    <source>
        <dbReference type="Proteomes" id="UP000694427"/>
    </source>
</evidence>
<evidence type="ECO:0000313" key="16">
    <source>
        <dbReference type="Ensembl" id="ENSCCRP00010100071.1"/>
    </source>
</evidence>
<dbReference type="GO" id="GO:0005886">
    <property type="term" value="C:plasma membrane"/>
    <property type="evidence" value="ECO:0007669"/>
    <property type="project" value="UniProtKB-SubCell"/>
</dbReference>
<accession>A0A8C1RAX5</accession>
<feature type="transmembrane region" description="Helical" evidence="12">
    <location>
        <begin position="262"/>
        <end position="284"/>
    </location>
</feature>
<keyword evidence="9" id="KW-0675">Receptor</keyword>
<dbReference type="PANTHER" id="PTHR12011">
    <property type="entry name" value="ADHESION G-PROTEIN COUPLED RECEPTOR"/>
    <property type="match status" value="1"/>
</dbReference>
<dbReference type="PROSITE" id="PS50221">
    <property type="entry name" value="GAIN_B"/>
    <property type="match status" value="1"/>
</dbReference>
<evidence type="ECO:0000256" key="10">
    <source>
        <dbReference type="ARBA" id="ARBA00023180"/>
    </source>
</evidence>